<dbReference type="InterPro" id="IPR015424">
    <property type="entry name" value="PyrdxlP-dep_Trfase"/>
</dbReference>
<protein>
    <recommendedName>
        <fullName evidence="1">Aminotransferase class V domain-containing protein</fullName>
    </recommendedName>
</protein>
<evidence type="ECO:0000259" key="1">
    <source>
        <dbReference type="Pfam" id="PF00266"/>
    </source>
</evidence>
<dbReference type="Gene3D" id="3.40.640.10">
    <property type="entry name" value="Type I PLP-dependent aspartate aminotransferase-like (Major domain)"/>
    <property type="match status" value="1"/>
</dbReference>
<organism evidence="2">
    <name type="scientific">Compsopogon caeruleus</name>
    <dbReference type="NCBI Taxonomy" id="31354"/>
    <lineage>
        <taxon>Eukaryota</taxon>
        <taxon>Rhodophyta</taxon>
        <taxon>Compsopogonophyceae</taxon>
        <taxon>Compsopogonales</taxon>
        <taxon>Compsopogonaceae</taxon>
        <taxon>Compsopogon</taxon>
    </lineage>
</organism>
<evidence type="ECO:0000313" key="2">
    <source>
        <dbReference type="EMBL" id="CAD9224234.1"/>
    </source>
</evidence>
<dbReference type="PANTHER" id="PTHR43686:SF1">
    <property type="entry name" value="AMINOTRAN_5 DOMAIN-CONTAINING PROTEIN"/>
    <property type="match status" value="1"/>
</dbReference>
<accession>A0A7S1T6B5</accession>
<reference evidence="2" key="1">
    <citation type="submission" date="2021-01" db="EMBL/GenBank/DDBJ databases">
        <authorList>
            <person name="Corre E."/>
            <person name="Pelletier E."/>
            <person name="Niang G."/>
            <person name="Scheremetjew M."/>
            <person name="Finn R."/>
            <person name="Kale V."/>
            <person name="Holt S."/>
            <person name="Cochrane G."/>
            <person name="Meng A."/>
            <person name="Brown T."/>
            <person name="Cohen L."/>
        </authorList>
    </citation>
    <scope>NUCLEOTIDE SEQUENCE</scope>
    <source>
        <strain evidence="2">SAG 36.94</strain>
    </source>
</reference>
<feature type="domain" description="Aminotransferase class V" evidence="1">
    <location>
        <begin position="49"/>
        <end position="455"/>
    </location>
</feature>
<dbReference type="InterPro" id="IPR015422">
    <property type="entry name" value="PyrdxlP-dep_Trfase_small"/>
</dbReference>
<dbReference type="InterPro" id="IPR000192">
    <property type="entry name" value="Aminotrans_V_dom"/>
</dbReference>
<dbReference type="PANTHER" id="PTHR43686">
    <property type="entry name" value="SULFURTRANSFERASE-RELATED"/>
    <property type="match status" value="1"/>
</dbReference>
<gene>
    <name evidence="2" type="ORF">CCAE0312_LOCUS913</name>
</gene>
<dbReference type="InterPro" id="IPR015421">
    <property type="entry name" value="PyrdxlP-dep_Trfase_major"/>
</dbReference>
<sequence>MKSGASLEELLQYGSNGKLSDEDILELVRWDVVGRGVSFSTPFGRRALVYCDHFASAPALGVIEEYIWREVLPLYANTHTEATATGVHTSEMREAARETVRRCVHGHDAHIFFTGNGVTGAINQFIHMLGLERKKPSYLQLIAHRRPVVFISEMEHNANFLPWKQCDVILVIISSRDDGLLDLDQLTGSLKKYKNHSMKVGAFTAGSNLTGIKQNVREIAQVLRNHGAISFFDFAGVGPYVDIDARHFDAAAVSPHKFLGGPQTRGVLIVSKRLLRKMTSDDVEYIPYQVGGGIVSFAVRDSHRWLSHPEAREEAGTPAIVGDIRVGAVFAIKEAIGVARIERLEESHWNYAKERLSRLPDVILHGSAKSDRVPVLSISVRVTRTKFAHCSLVSQLLNDLFGIQSRPGCMCAGMYAEMLLNIDSKPYTMMVQRYPMYKPGVTRLSLHYTMTHDDVVFVMDAIEWISKHIALLVRLYKCDLREERWVIKPQVAMYRDRLDSEVASRAGIFEEAEKVLDIAASCPAFMHAPPEKYEYLRWFAFESDLNRVDI</sequence>
<name>A0A7S1T6B5_9RHOD</name>
<dbReference type="SUPFAM" id="SSF53383">
    <property type="entry name" value="PLP-dependent transferases"/>
    <property type="match status" value="1"/>
</dbReference>
<dbReference type="EMBL" id="HBGH01001759">
    <property type="protein sequence ID" value="CAD9224234.1"/>
    <property type="molecule type" value="Transcribed_RNA"/>
</dbReference>
<dbReference type="AlphaFoldDB" id="A0A7S1T6B5"/>
<proteinExistence type="predicted"/>
<dbReference type="Gene3D" id="3.90.1150.10">
    <property type="entry name" value="Aspartate Aminotransferase, domain 1"/>
    <property type="match status" value="1"/>
</dbReference>
<dbReference type="Pfam" id="PF00266">
    <property type="entry name" value="Aminotran_5"/>
    <property type="match status" value="1"/>
</dbReference>